<dbReference type="Proteomes" id="UP000189670">
    <property type="component" value="Unassembled WGS sequence"/>
</dbReference>
<name>A0A1V1NRT8_9BACT</name>
<evidence type="ECO:0000313" key="3">
    <source>
        <dbReference type="Proteomes" id="UP000189670"/>
    </source>
</evidence>
<organism evidence="2 3">
    <name type="scientific">Candidatus Magnetoglobus multicellularis str. Araruama</name>
    <dbReference type="NCBI Taxonomy" id="890399"/>
    <lineage>
        <taxon>Bacteria</taxon>
        <taxon>Pseudomonadati</taxon>
        <taxon>Thermodesulfobacteriota</taxon>
        <taxon>Desulfobacteria</taxon>
        <taxon>Desulfobacterales</taxon>
        <taxon>Desulfobacteraceae</taxon>
        <taxon>Candidatus Magnetoglobus</taxon>
    </lineage>
</organism>
<evidence type="ECO:0000256" key="1">
    <source>
        <dbReference type="SAM" id="MobiDB-lite"/>
    </source>
</evidence>
<feature type="compositionally biased region" description="Basic residues" evidence="1">
    <location>
        <begin position="99"/>
        <end position="110"/>
    </location>
</feature>
<accession>A0A1V1NRT8</accession>
<reference evidence="3" key="1">
    <citation type="submission" date="2012-11" db="EMBL/GenBank/DDBJ databases">
        <authorList>
            <person name="Lucero-Rivera Y.E."/>
            <person name="Tovar-Ramirez D."/>
        </authorList>
    </citation>
    <scope>NUCLEOTIDE SEQUENCE [LARGE SCALE GENOMIC DNA]</scope>
    <source>
        <strain evidence="3">Araruama</strain>
    </source>
</reference>
<feature type="region of interest" description="Disordered" evidence="1">
    <location>
        <begin position="91"/>
        <end position="110"/>
    </location>
</feature>
<sequence>MQEESTGKRIAIYTNNRTKEKEDLAIYMLNRWGKSENVFKEMIKRFNLNYHPGYDIKELEKQPLVDNPDVELTRKAIRIITKEVKKLEEENLIMEGKQSKRKDKRRSKKN</sequence>
<dbReference type="EMBL" id="ATBP01002986">
    <property type="protein sequence ID" value="ETR65281.1"/>
    <property type="molecule type" value="Genomic_DNA"/>
</dbReference>
<dbReference type="AlphaFoldDB" id="A0A1V1NRT8"/>
<gene>
    <name evidence="2" type="ORF">OMM_14501</name>
</gene>
<evidence type="ECO:0000313" key="2">
    <source>
        <dbReference type="EMBL" id="ETR65281.1"/>
    </source>
</evidence>
<proteinExistence type="predicted"/>
<comment type="caution">
    <text evidence="2">The sequence shown here is derived from an EMBL/GenBank/DDBJ whole genome shotgun (WGS) entry which is preliminary data.</text>
</comment>
<protein>
    <submittedName>
        <fullName evidence="2">Uncharacterized protein</fullName>
    </submittedName>
</protein>